<proteinExistence type="inferred from homology"/>
<comment type="similarity">
    <text evidence="2">Belongs to the DAMOX/DASOX family.</text>
</comment>
<dbReference type="SUPFAM" id="SSF54373">
    <property type="entry name" value="FAD-linked reductases, C-terminal domain"/>
    <property type="match status" value="1"/>
</dbReference>
<comment type="caution">
    <text evidence="10">The sequence shown here is derived from an EMBL/GenBank/DDBJ whole genome shotgun (WGS) entry which is preliminary data.</text>
</comment>
<dbReference type="PANTHER" id="PTHR11530">
    <property type="entry name" value="D-AMINO ACID OXIDASE"/>
    <property type="match status" value="1"/>
</dbReference>
<evidence type="ECO:0000259" key="9">
    <source>
        <dbReference type="Pfam" id="PF01266"/>
    </source>
</evidence>
<keyword evidence="3" id="KW-0285">Flavoprotein</keyword>
<accession>A0ABQ6HGG3</accession>
<evidence type="ECO:0000256" key="7">
    <source>
        <dbReference type="ARBA" id="ARBA00039751"/>
    </source>
</evidence>
<dbReference type="SUPFAM" id="SSF51905">
    <property type="entry name" value="FAD/NAD(P)-binding domain"/>
    <property type="match status" value="1"/>
</dbReference>
<evidence type="ECO:0000313" key="10">
    <source>
        <dbReference type="EMBL" id="GLX87188.1"/>
    </source>
</evidence>
<dbReference type="EMBL" id="BSSV01000009">
    <property type="protein sequence ID" value="GLX87188.1"/>
    <property type="molecule type" value="Genomic_DNA"/>
</dbReference>
<name>A0ABQ6HGG3_9GAMM</name>
<keyword evidence="4" id="KW-0274">FAD</keyword>
<dbReference type="RefSeq" id="WP_284300999.1">
    <property type="nucleotide sequence ID" value="NZ_BSSV01000009.1"/>
</dbReference>
<evidence type="ECO:0000256" key="3">
    <source>
        <dbReference type="ARBA" id="ARBA00022630"/>
    </source>
</evidence>
<protein>
    <recommendedName>
        <fullName evidence="7">D-amino-acid oxidase</fullName>
        <ecNumber evidence="6">1.4.3.3</ecNumber>
    </recommendedName>
</protein>
<sequence>MANIAIIGAGLLGRFTCLCYQNHQVTLFDPLALDDEQHTGLIAAAMLAPTAESAISSNKVVALGNQSLELWPELLKHFDWQHVFHQAGTIVLAHPADKGAIAHFINQVKPEQQVNFTSLSTDSLINLEPELAKNWQQSLYLNGEGHIDNDILYQVTSKYIQTSNIRFKKQSIDLDDGSLEEYDLVIDCRGMGAKGQTKELLRGVRGEVIRVNAPDVHLTRPIRLMHPRYPLYIVPKTNNNYVIGATEIESESTSPTTVRSALELLSAAYSVHKGFAEATITSIKSSLRPAFSDNEPSISSHGKVIQINGLYRHGYMITPAIINMLTQRTKQQFNIRCDAKLEKLFATQMLGKQNSGATHGN</sequence>
<comment type="catalytic activity">
    <reaction evidence="8">
        <text>a D-alpha-amino acid + O2 + H2O = a 2-oxocarboxylate + H2O2 + NH4(+)</text>
        <dbReference type="Rhea" id="RHEA:21816"/>
        <dbReference type="ChEBI" id="CHEBI:15377"/>
        <dbReference type="ChEBI" id="CHEBI:15379"/>
        <dbReference type="ChEBI" id="CHEBI:16240"/>
        <dbReference type="ChEBI" id="CHEBI:28938"/>
        <dbReference type="ChEBI" id="CHEBI:35179"/>
        <dbReference type="ChEBI" id="CHEBI:59871"/>
        <dbReference type="EC" id="1.4.3.3"/>
    </reaction>
    <physiologicalReaction direction="left-to-right" evidence="8">
        <dbReference type="Rhea" id="RHEA:21817"/>
    </physiologicalReaction>
</comment>
<dbReference type="InterPro" id="IPR036188">
    <property type="entry name" value="FAD/NAD-bd_sf"/>
</dbReference>
<dbReference type="Proteomes" id="UP001157134">
    <property type="component" value="Unassembled WGS sequence"/>
</dbReference>
<feature type="domain" description="FAD dependent oxidoreductase" evidence="9">
    <location>
        <begin position="4"/>
        <end position="327"/>
    </location>
</feature>
<dbReference type="Gene3D" id="3.50.50.60">
    <property type="entry name" value="FAD/NAD(P)-binding domain"/>
    <property type="match status" value="1"/>
</dbReference>
<keyword evidence="11" id="KW-1185">Reference proteome</keyword>
<dbReference type="PANTHER" id="PTHR11530:SF11">
    <property type="entry name" value="D-ASPARTATE OXIDASE"/>
    <property type="match status" value="1"/>
</dbReference>
<gene>
    <name evidence="10" type="primary">thiO</name>
    <name evidence="10" type="ORF">tloyanaT_34410</name>
</gene>
<evidence type="ECO:0000256" key="2">
    <source>
        <dbReference type="ARBA" id="ARBA00006730"/>
    </source>
</evidence>
<dbReference type="InterPro" id="IPR023209">
    <property type="entry name" value="DAO"/>
</dbReference>
<dbReference type="Pfam" id="PF01266">
    <property type="entry name" value="DAO"/>
    <property type="match status" value="1"/>
</dbReference>
<organism evidence="10 11">
    <name type="scientific">Thalassotalea loyana</name>
    <dbReference type="NCBI Taxonomy" id="280483"/>
    <lineage>
        <taxon>Bacteria</taxon>
        <taxon>Pseudomonadati</taxon>
        <taxon>Pseudomonadota</taxon>
        <taxon>Gammaproteobacteria</taxon>
        <taxon>Alteromonadales</taxon>
        <taxon>Colwelliaceae</taxon>
        <taxon>Thalassotalea</taxon>
    </lineage>
</organism>
<evidence type="ECO:0000313" key="11">
    <source>
        <dbReference type="Proteomes" id="UP001157134"/>
    </source>
</evidence>
<evidence type="ECO:0000256" key="6">
    <source>
        <dbReference type="ARBA" id="ARBA00039101"/>
    </source>
</evidence>
<evidence type="ECO:0000256" key="8">
    <source>
        <dbReference type="ARBA" id="ARBA00049547"/>
    </source>
</evidence>
<evidence type="ECO:0000256" key="5">
    <source>
        <dbReference type="ARBA" id="ARBA00023002"/>
    </source>
</evidence>
<comment type="cofactor">
    <cofactor evidence="1">
        <name>FAD</name>
        <dbReference type="ChEBI" id="CHEBI:57692"/>
    </cofactor>
</comment>
<dbReference type="EC" id="1.4.3.3" evidence="6"/>
<dbReference type="Gene3D" id="3.30.9.10">
    <property type="entry name" value="D-Amino Acid Oxidase, subunit A, domain 2"/>
    <property type="match status" value="1"/>
</dbReference>
<reference evidence="10 11" key="1">
    <citation type="submission" date="2023-03" db="EMBL/GenBank/DDBJ databases">
        <title>Thalassotalea loyana LMG 22536T draft genome sequence.</title>
        <authorList>
            <person name="Sawabe T."/>
        </authorList>
    </citation>
    <scope>NUCLEOTIDE SEQUENCE [LARGE SCALE GENOMIC DNA]</scope>
    <source>
        <strain evidence="10 11">LMG 22536</strain>
    </source>
</reference>
<keyword evidence="5" id="KW-0560">Oxidoreductase</keyword>
<evidence type="ECO:0000256" key="1">
    <source>
        <dbReference type="ARBA" id="ARBA00001974"/>
    </source>
</evidence>
<dbReference type="InterPro" id="IPR006076">
    <property type="entry name" value="FAD-dep_OxRdtase"/>
</dbReference>
<evidence type="ECO:0000256" key="4">
    <source>
        <dbReference type="ARBA" id="ARBA00022827"/>
    </source>
</evidence>